<dbReference type="Proteomes" id="UP001568698">
    <property type="component" value="Unassembled WGS sequence"/>
</dbReference>
<comment type="caution">
    <text evidence="3">The sequence shown here is derived from an EMBL/GenBank/DDBJ whole genome shotgun (WGS) entry which is preliminary data.</text>
</comment>
<dbReference type="Pfam" id="PF07589">
    <property type="entry name" value="PEP-CTERM"/>
    <property type="match status" value="1"/>
</dbReference>
<evidence type="ECO:0000313" key="3">
    <source>
        <dbReference type="EMBL" id="MEZ7196646.1"/>
    </source>
</evidence>
<name>A0ABV4K2V5_9BACT</name>
<gene>
    <name evidence="3" type="ORF">AB6M95_07805</name>
</gene>
<dbReference type="InterPro" id="IPR013424">
    <property type="entry name" value="Ice-binding_C"/>
</dbReference>
<keyword evidence="1" id="KW-0472">Membrane</keyword>
<organism evidence="3 4">
    <name type="scientific">Pseudodesulfovibrio karagichevae</name>
    <dbReference type="NCBI Taxonomy" id="3239305"/>
    <lineage>
        <taxon>Bacteria</taxon>
        <taxon>Pseudomonadati</taxon>
        <taxon>Thermodesulfobacteriota</taxon>
        <taxon>Desulfovibrionia</taxon>
        <taxon>Desulfovibrionales</taxon>
        <taxon>Desulfovibrionaceae</taxon>
    </lineage>
</organism>
<feature type="domain" description="Ice-binding protein C-terminal" evidence="2">
    <location>
        <begin position="211"/>
        <end position="234"/>
    </location>
</feature>
<evidence type="ECO:0000259" key="2">
    <source>
        <dbReference type="Pfam" id="PF07589"/>
    </source>
</evidence>
<protein>
    <submittedName>
        <fullName evidence="3">PEP-CTERM sorting domain-containing protein</fullName>
    </submittedName>
</protein>
<dbReference type="NCBIfam" id="TIGR02595">
    <property type="entry name" value="PEP_CTERM"/>
    <property type="match status" value="1"/>
</dbReference>
<keyword evidence="4" id="KW-1185">Reference proteome</keyword>
<reference evidence="3 4" key="1">
    <citation type="submission" date="2024-08" db="EMBL/GenBank/DDBJ databases">
        <title>Sulfate-reducing bacteria isolated from formation water of the oil field in Kazakhstan and description of Pseudodesulfovibrio sp.</title>
        <authorList>
            <person name="Bidzhieva S.K."/>
            <person name="Tourova T.P."/>
            <person name="Grouzdev D.S."/>
            <person name="Beletsky A.V."/>
            <person name="Sokolova D.S."/>
            <person name="Samigullina S.R."/>
            <person name="Poltaraus A.B."/>
            <person name="Avtukh A.N."/>
            <person name="Tereshina V.M."/>
            <person name="Zhaparov N.S."/>
            <person name="Mardanov A.V."/>
            <person name="Nazina T.N."/>
        </authorList>
    </citation>
    <scope>NUCLEOTIDE SEQUENCE [LARGE SCALE GENOMIC DNA]</scope>
    <source>
        <strain evidence="3 4">9FUS</strain>
    </source>
</reference>
<accession>A0ABV4K2V5</accession>
<feature type="transmembrane region" description="Helical" evidence="1">
    <location>
        <begin position="215"/>
        <end position="232"/>
    </location>
</feature>
<evidence type="ECO:0000313" key="4">
    <source>
        <dbReference type="Proteomes" id="UP001568698"/>
    </source>
</evidence>
<keyword evidence="1" id="KW-0812">Transmembrane</keyword>
<dbReference type="EMBL" id="JBGLYH010000016">
    <property type="protein sequence ID" value="MEZ7196646.1"/>
    <property type="molecule type" value="Genomic_DNA"/>
</dbReference>
<keyword evidence="1" id="KW-1133">Transmembrane helix</keyword>
<sequence length="236" mass="25581">MSVSQRDVTIVTALVLAVGLMVSSPARASFIVDTGHSSSTSVSGLVLEAYRVYGFEPNLTITPSNSWVAAEFTLDAQYVITDVLGWMGRDRRPEYNLFSLKIYGDGGDVPNATEYLSGDFTVGYQELAWNGLTGLDLTLDAGTYWVAFEVPGQILIDNVLTANLSRAVMPTRAPDPLGNDAWLYKGEWLPDSGDNLDFGVRILGDTPSIAPVPEPGTMMLLGMGFMGLVGFTRRKR</sequence>
<dbReference type="RefSeq" id="WP_371386172.1">
    <property type="nucleotide sequence ID" value="NZ_JBGLYH010000016.1"/>
</dbReference>
<proteinExistence type="predicted"/>
<evidence type="ECO:0000256" key="1">
    <source>
        <dbReference type="SAM" id="Phobius"/>
    </source>
</evidence>